<sequence length="272" mass="29721">MYHVNPLRFGPVPRNTDAADVVGDIFFDMFEVLSVPLACADPTIPASKKPFECKNLESTDPTDVLNKVTLDVDSRYSGYAMCNIGSVNGTDPMGRPCTPGGYCCYCSAPHEQATEQLTIGYAPSAAPYPPSSAPCNATVGLETLYNKWGPESEEKNQQPCFKDYDCWTKRSGDKLLTKDSPGLWYSVLEYGDCDEHPEPSPNCTWRVHSVDKIVNGTCHTGSFFGAVRKAAPEAFANCSKTVNTTDPCWVRGFYEAVLGPGRAQDRQRTDAG</sequence>
<comment type="caution">
    <text evidence="1">The sequence shown here is derived from an EMBL/GenBank/DDBJ whole genome shotgun (WGS) entry which is preliminary data.</text>
</comment>
<dbReference type="AlphaFoldDB" id="A0A0M0LRS4"/>
<protein>
    <submittedName>
        <fullName evidence="1">Uncharacterized protein</fullName>
    </submittedName>
</protein>
<accession>A0A0M0LRS4</accession>
<reference evidence="2" key="1">
    <citation type="journal article" date="2015" name="PLoS Genet.">
        <title>Genome Sequence and Transcriptome Analyses of Chrysochromulina tobin: Metabolic Tools for Enhanced Algal Fitness in the Prominent Order Prymnesiales (Haptophyceae).</title>
        <authorList>
            <person name="Hovde B.T."/>
            <person name="Deodato C.R."/>
            <person name="Hunsperger H.M."/>
            <person name="Ryken S.A."/>
            <person name="Yost W."/>
            <person name="Jha R.K."/>
            <person name="Patterson J."/>
            <person name="Monnat R.J. Jr."/>
            <person name="Barlow S.B."/>
            <person name="Starkenburg S.R."/>
            <person name="Cattolico R.A."/>
        </authorList>
    </citation>
    <scope>NUCLEOTIDE SEQUENCE</scope>
    <source>
        <strain evidence="2">CCMP291</strain>
    </source>
</reference>
<organism evidence="1 2">
    <name type="scientific">Chrysochromulina tobinii</name>
    <dbReference type="NCBI Taxonomy" id="1460289"/>
    <lineage>
        <taxon>Eukaryota</taxon>
        <taxon>Haptista</taxon>
        <taxon>Haptophyta</taxon>
        <taxon>Prymnesiophyceae</taxon>
        <taxon>Prymnesiales</taxon>
        <taxon>Chrysochromulinaceae</taxon>
        <taxon>Chrysochromulina</taxon>
    </lineage>
</organism>
<name>A0A0M0LRS4_9EUKA</name>
<dbReference type="EMBL" id="JWZX01000229">
    <property type="protein sequence ID" value="KOO53438.1"/>
    <property type="molecule type" value="Genomic_DNA"/>
</dbReference>
<evidence type="ECO:0000313" key="2">
    <source>
        <dbReference type="Proteomes" id="UP000037460"/>
    </source>
</evidence>
<dbReference type="Proteomes" id="UP000037460">
    <property type="component" value="Unassembled WGS sequence"/>
</dbReference>
<keyword evidence="2" id="KW-1185">Reference proteome</keyword>
<evidence type="ECO:0000313" key="1">
    <source>
        <dbReference type="EMBL" id="KOO53438.1"/>
    </source>
</evidence>
<proteinExistence type="predicted"/>
<gene>
    <name evidence="1" type="ORF">Ctob_015886</name>
</gene>